<comment type="caution">
    <text evidence="2">The sequence shown here is derived from an EMBL/GenBank/DDBJ whole genome shotgun (WGS) entry which is preliminary data.</text>
</comment>
<dbReference type="AlphaFoldDB" id="A0A162C2D8"/>
<sequence>MLVLCRMVARRTNFLKAIIFPRLIWVFTHRKLTSYVPRRRKIFTIQDSSKESPQPQISLREESFNTV</sequence>
<keyword evidence="3" id="KW-1185">Reference proteome</keyword>
<gene>
    <name evidence="2" type="ORF">APZ42_003573</name>
</gene>
<feature type="compositionally biased region" description="Polar residues" evidence="1">
    <location>
        <begin position="47"/>
        <end position="57"/>
    </location>
</feature>
<feature type="region of interest" description="Disordered" evidence="1">
    <location>
        <begin position="47"/>
        <end position="67"/>
    </location>
</feature>
<organism evidence="2 3">
    <name type="scientific">Daphnia magna</name>
    <dbReference type="NCBI Taxonomy" id="35525"/>
    <lineage>
        <taxon>Eukaryota</taxon>
        <taxon>Metazoa</taxon>
        <taxon>Ecdysozoa</taxon>
        <taxon>Arthropoda</taxon>
        <taxon>Crustacea</taxon>
        <taxon>Branchiopoda</taxon>
        <taxon>Diplostraca</taxon>
        <taxon>Cladocera</taxon>
        <taxon>Anomopoda</taxon>
        <taxon>Daphniidae</taxon>
        <taxon>Daphnia</taxon>
    </lineage>
</organism>
<evidence type="ECO:0000313" key="3">
    <source>
        <dbReference type="Proteomes" id="UP000076858"/>
    </source>
</evidence>
<protein>
    <submittedName>
        <fullName evidence="2">Uncharacterized protein</fullName>
    </submittedName>
</protein>
<evidence type="ECO:0000313" key="2">
    <source>
        <dbReference type="EMBL" id="KZS00221.1"/>
    </source>
</evidence>
<dbReference type="EMBL" id="LRGB01011195">
    <property type="protein sequence ID" value="KZS00221.1"/>
    <property type="molecule type" value="Genomic_DNA"/>
</dbReference>
<accession>A0A162C2D8</accession>
<proteinExistence type="predicted"/>
<dbReference type="Proteomes" id="UP000076858">
    <property type="component" value="Unassembled WGS sequence"/>
</dbReference>
<reference evidence="2 3" key="1">
    <citation type="submission" date="2016-03" db="EMBL/GenBank/DDBJ databases">
        <title>EvidentialGene: Evidence-directed Construction of Genes on Genomes.</title>
        <authorList>
            <person name="Gilbert D.G."/>
            <person name="Choi J.-H."/>
            <person name="Mockaitis K."/>
            <person name="Colbourne J."/>
            <person name="Pfrender M."/>
        </authorList>
    </citation>
    <scope>NUCLEOTIDE SEQUENCE [LARGE SCALE GENOMIC DNA]</scope>
    <source>
        <strain evidence="2 3">Xinb3</strain>
        <tissue evidence="2">Complete organism</tissue>
    </source>
</reference>
<name>A0A162C2D8_9CRUS</name>
<evidence type="ECO:0000256" key="1">
    <source>
        <dbReference type="SAM" id="MobiDB-lite"/>
    </source>
</evidence>